<evidence type="ECO:0000256" key="2">
    <source>
        <dbReference type="ARBA" id="ARBA00022448"/>
    </source>
</evidence>
<dbReference type="RefSeq" id="WP_073419814.1">
    <property type="nucleotide sequence ID" value="NZ_FQVX01000002.1"/>
</dbReference>
<evidence type="ECO:0000256" key="1">
    <source>
        <dbReference type="ARBA" id="ARBA00004651"/>
    </source>
</evidence>
<gene>
    <name evidence="9" type="ORF">SAMN05444351_1761</name>
</gene>
<comment type="subcellular location">
    <subcellularLocation>
        <location evidence="1 7">Cell membrane</location>
        <topology evidence="1 7">Multi-pass membrane protein</topology>
    </subcellularLocation>
</comment>
<keyword evidence="10" id="KW-1185">Reference proteome</keyword>
<keyword evidence="3" id="KW-1003">Cell membrane</keyword>
<dbReference type="Gene3D" id="1.10.3720.10">
    <property type="entry name" value="MetI-like"/>
    <property type="match status" value="1"/>
</dbReference>
<feature type="domain" description="ABC transmembrane type-1" evidence="8">
    <location>
        <begin position="81"/>
        <end position="271"/>
    </location>
</feature>
<evidence type="ECO:0000256" key="5">
    <source>
        <dbReference type="ARBA" id="ARBA00022989"/>
    </source>
</evidence>
<feature type="transmembrane region" description="Helical" evidence="7">
    <location>
        <begin position="120"/>
        <end position="139"/>
    </location>
</feature>
<dbReference type="Proteomes" id="UP000184471">
    <property type="component" value="Unassembled WGS sequence"/>
</dbReference>
<evidence type="ECO:0000256" key="3">
    <source>
        <dbReference type="ARBA" id="ARBA00022475"/>
    </source>
</evidence>
<evidence type="ECO:0000313" key="10">
    <source>
        <dbReference type="Proteomes" id="UP000184471"/>
    </source>
</evidence>
<dbReference type="STRING" id="1070870.SAMN05444351_1761"/>
<dbReference type="CDD" id="cd06261">
    <property type="entry name" value="TM_PBP2"/>
    <property type="match status" value="1"/>
</dbReference>
<dbReference type="PANTHER" id="PTHR43386:SF1">
    <property type="entry name" value="D,D-DIPEPTIDE TRANSPORT SYSTEM PERMEASE PROTEIN DDPC-RELATED"/>
    <property type="match status" value="1"/>
</dbReference>
<proteinExistence type="inferred from homology"/>
<organism evidence="9 10">
    <name type="scientific">Geodermatophilus nigrescens</name>
    <dbReference type="NCBI Taxonomy" id="1070870"/>
    <lineage>
        <taxon>Bacteria</taxon>
        <taxon>Bacillati</taxon>
        <taxon>Actinomycetota</taxon>
        <taxon>Actinomycetes</taxon>
        <taxon>Geodermatophilales</taxon>
        <taxon>Geodermatophilaceae</taxon>
        <taxon>Geodermatophilus</taxon>
    </lineage>
</organism>
<protein>
    <submittedName>
        <fullName evidence="9">Oligopeptide transport system permease protein</fullName>
    </submittedName>
</protein>
<dbReference type="EMBL" id="FQVX01000002">
    <property type="protein sequence ID" value="SHG19983.1"/>
    <property type="molecule type" value="Genomic_DNA"/>
</dbReference>
<comment type="similarity">
    <text evidence="7">Belongs to the binding-protein-dependent transport system permease family.</text>
</comment>
<keyword evidence="4 7" id="KW-0812">Transmembrane</keyword>
<dbReference type="PROSITE" id="PS50928">
    <property type="entry name" value="ABC_TM1"/>
    <property type="match status" value="1"/>
</dbReference>
<dbReference type="GO" id="GO:0005886">
    <property type="term" value="C:plasma membrane"/>
    <property type="evidence" value="ECO:0007669"/>
    <property type="project" value="UniProtKB-SubCell"/>
</dbReference>
<keyword evidence="6 7" id="KW-0472">Membrane</keyword>
<keyword evidence="5 7" id="KW-1133">Transmembrane helix</keyword>
<feature type="transmembrane region" description="Helical" evidence="7">
    <location>
        <begin position="85"/>
        <end position="108"/>
    </location>
</feature>
<evidence type="ECO:0000256" key="4">
    <source>
        <dbReference type="ARBA" id="ARBA00022692"/>
    </source>
</evidence>
<feature type="transmembrane region" description="Helical" evidence="7">
    <location>
        <begin position="249"/>
        <end position="270"/>
    </location>
</feature>
<sequence length="284" mass="29132">MPPPLPSADTPTGRRRWNAPLVVATLLLALFAAMALVPAALAPADPRACDLADSLVPPSWAHPLGFDLFGCDLAAKVVYGARTSLLLVVAVVAIAGPAALLLGTLAAYAGGWVDALVTRVTDVWSGIPLVLGGVILLSATDRRGVAQVVVVLAAFSWPPMVRIVRASTRQVLALDHVTAARALGAGPVRLLGRHVLPSAVRPLLVFTSAYAGFLVSAEAILTFAGVGLQRPTDSWGILLEQGGDAASRAPHALVAPSVVLVVAVAAFVLLGEGLRAAGRDDGSR</sequence>
<dbReference type="InterPro" id="IPR035906">
    <property type="entry name" value="MetI-like_sf"/>
</dbReference>
<evidence type="ECO:0000256" key="6">
    <source>
        <dbReference type="ARBA" id="ARBA00023136"/>
    </source>
</evidence>
<evidence type="ECO:0000256" key="7">
    <source>
        <dbReference type="RuleBase" id="RU363032"/>
    </source>
</evidence>
<dbReference type="AlphaFoldDB" id="A0A1M5HVS3"/>
<evidence type="ECO:0000259" key="8">
    <source>
        <dbReference type="PROSITE" id="PS50928"/>
    </source>
</evidence>
<keyword evidence="2 7" id="KW-0813">Transport</keyword>
<name>A0A1M5HVS3_9ACTN</name>
<dbReference type="OrthoDB" id="6637947at2"/>
<dbReference type="GO" id="GO:0055085">
    <property type="term" value="P:transmembrane transport"/>
    <property type="evidence" value="ECO:0007669"/>
    <property type="project" value="InterPro"/>
</dbReference>
<dbReference type="InterPro" id="IPR050366">
    <property type="entry name" value="BP-dependent_transpt_permease"/>
</dbReference>
<feature type="transmembrane region" description="Helical" evidence="7">
    <location>
        <begin position="203"/>
        <end position="229"/>
    </location>
</feature>
<reference evidence="9 10" key="1">
    <citation type="submission" date="2016-11" db="EMBL/GenBank/DDBJ databases">
        <authorList>
            <person name="Jaros S."/>
            <person name="Januszkiewicz K."/>
            <person name="Wedrychowicz H."/>
        </authorList>
    </citation>
    <scope>NUCLEOTIDE SEQUENCE [LARGE SCALE GENOMIC DNA]</scope>
    <source>
        <strain evidence="9 10">DSM 45408</strain>
    </source>
</reference>
<dbReference type="Pfam" id="PF00528">
    <property type="entry name" value="BPD_transp_1"/>
    <property type="match status" value="1"/>
</dbReference>
<accession>A0A1M5HVS3</accession>
<dbReference type="InterPro" id="IPR000515">
    <property type="entry name" value="MetI-like"/>
</dbReference>
<evidence type="ECO:0000313" key="9">
    <source>
        <dbReference type="EMBL" id="SHG19983.1"/>
    </source>
</evidence>
<dbReference type="SUPFAM" id="SSF161098">
    <property type="entry name" value="MetI-like"/>
    <property type="match status" value="1"/>
</dbReference>
<dbReference type="PANTHER" id="PTHR43386">
    <property type="entry name" value="OLIGOPEPTIDE TRANSPORT SYSTEM PERMEASE PROTEIN APPC"/>
    <property type="match status" value="1"/>
</dbReference>